<dbReference type="STRING" id="1070319.CAGGBEG34_190029"/>
<keyword evidence="3" id="KW-1185">Reference proteome</keyword>
<dbReference type="RefSeq" id="WP_006682126.1">
    <property type="nucleotide sequence ID" value="NZ_CAFB01000035.1"/>
</dbReference>
<name>G2J7W7_9BURK</name>
<dbReference type="eggNOG" id="ENOG5032R4Y">
    <property type="taxonomic scope" value="Bacteria"/>
</dbReference>
<dbReference type="InterPro" id="IPR010982">
    <property type="entry name" value="Lambda_DNA-bd_dom_sf"/>
</dbReference>
<dbReference type="AlphaFoldDB" id="G2J7W7"/>
<proteinExistence type="predicted"/>
<dbReference type="EMBL" id="CAFB01000035">
    <property type="protein sequence ID" value="CCD28862.1"/>
    <property type="molecule type" value="Genomic_DNA"/>
</dbReference>
<feature type="domain" description="HTH cro/C1-type" evidence="1">
    <location>
        <begin position="45"/>
        <end position="79"/>
    </location>
</feature>
<sequence length="139" mass="15832">MPTAKEKSDFSARLRFALRKSAQTIKGATDLARLFNLKYRSNRSITVQTAHKWLSGRAIPTADKIEILAEWLGVNPHWLHYGPPPEPIQSKLENTQRAQLKYSPSPETLLLATQIEALPDHQRYLVVELVTHFYGKSPE</sequence>
<dbReference type="OrthoDB" id="8908960at2"/>
<evidence type="ECO:0000259" key="1">
    <source>
        <dbReference type="PROSITE" id="PS50943"/>
    </source>
</evidence>
<comment type="caution">
    <text evidence="2">The sequence shown here is derived from an EMBL/GenBank/DDBJ whole genome shotgun (WGS) entry which is preliminary data.</text>
</comment>
<dbReference type="Gene3D" id="1.10.260.40">
    <property type="entry name" value="lambda repressor-like DNA-binding domains"/>
    <property type="match status" value="1"/>
</dbReference>
<accession>G2J7W7</accession>
<evidence type="ECO:0000313" key="2">
    <source>
        <dbReference type="EMBL" id="CCD28862.1"/>
    </source>
</evidence>
<reference evidence="2 3" key="1">
    <citation type="submission" date="2011-08" db="EMBL/GenBank/DDBJ databases">
        <title>The genome of the obligate endobacterium of an arbuscular mycorrhizal fungus reveals an interphylum network of nutritional interactions.</title>
        <authorList>
            <person name="Ghignone S."/>
            <person name="Salvioli A."/>
            <person name="Anca I."/>
            <person name="Lumini E."/>
            <person name="Ortu G."/>
            <person name="Petiti L."/>
            <person name="Cruveiller S."/>
            <person name="Bianciotto V."/>
            <person name="Piffanelli P."/>
            <person name="Lanfranco L."/>
            <person name="Bonfante P."/>
        </authorList>
    </citation>
    <scope>NUCLEOTIDE SEQUENCE [LARGE SCALE GENOMIC DNA]</scope>
    <source>
        <strain evidence="2 3">BEG34</strain>
    </source>
</reference>
<dbReference type="InterPro" id="IPR001387">
    <property type="entry name" value="Cro/C1-type_HTH"/>
</dbReference>
<protein>
    <submittedName>
        <fullName evidence="2">Putative transcriptional regulator</fullName>
    </submittedName>
</protein>
<dbReference type="PROSITE" id="PS50943">
    <property type="entry name" value="HTH_CROC1"/>
    <property type="match status" value="1"/>
</dbReference>
<organism evidence="2 3">
    <name type="scientific">Candidatus Glomeribacter gigasporarum BEG34</name>
    <dbReference type="NCBI Taxonomy" id="1070319"/>
    <lineage>
        <taxon>Bacteria</taxon>
        <taxon>Pseudomonadati</taxon>
        <taxon>Pseudomonadota</taxon>
        <taxon>Betaproteobacteria</taxon>
        <taxon>Burkholderiales</taxon>
        <taxon>Burkholderiaceae</taxon>
        <taxon>Candidatus Glomeribacter</taxon>
    </lineage>
</organism>
<gene>
    <name evidence="2" type="ORF">CAGGBEG34_190029</name>
</gene>
<dbReference type="SUPFAM" id="SSF47413">
    <property type="entry name" value="lambda repressor-like DNA-binding domains"/>
    <property type="match status" value="1"/>
</dbReference>
<dbReference type="Proteomes" id="UP000054051">
    <property type="component" value="Unassembled WGS sequence"/>
</dbReference>
<dbReference type="CDD" id="cd00093">
    <property type="entry name" value="HTH_XRE"/>
    <property type="match status" value="1"/>
</dbReference>
<evidence type="ECO:0000313" key="3">
    <source>
        <dbReference type="Proteomes" id="UP000054051"/>
    </source>
</evidence>
<dbReference type="GO" id="GO:0003677">
    <property type="term" value="F:DNA binding"/>
    <property type="evidence" value="ECO:0007669"/>
    <property type="project" value="InterPro"/>
</dbReference>